<proteinExistence type="predicted"/>
<dbReference type="InterPro" id="IPR036388">
    <property type="entry name" value="WH-like_DNA-bd_sf"/>
</dbReference>
<evidence type="ECO:0000259" key="4">
    <source>
        <dbReference type="PROSITE" id="PS50949"/>
    </source>
</evidence>
<dbReference type="InterPro" id="IPR036390">
    <property type="entry name" value="WH_DNA-bd_sf"/>
</dbReference>
<dbReference type="SMART" id="SM00895">
    <property type="entry name" value="FCD"/>
    <property type="match status" value="1"/>
</dbReference>
<accession>A0ABV7LJY9</accession>
<dbReference type="Gene3D" id="1.10.10.10">
    <property type="entry name" value="Winged helix-like DNA-binding domain superfamily/Winged helix DNA-binding domain"/>
    <property type="match status" value="2"/>
</dbReference>
<dbReference type="InterPro" id="IPR011711">
    <property type="entry name" value="GntR_C"/>
</dbReference>
<dbReference type="InterPro" id="IPR008920">
    <property type="entry name" value="TF_FadR/GntR_C"/>
</dbReference>
<dbReference type="SMART" id="SM00345">
    <property type="entry name" value="HTH_GNTR"/>
    <property type="match status" value="2"/>
</dbReference>
<reference evidence="6" key="1">
    <citation type="journal article" date="2019" name="Int. J. Syst. Evol. Microbiol.">
        <title>The Global Catalogue of Microorganisms (GCM) 10K type strain sequencing project: providing services to taxonomists for standard genome sequencing and annotation.</title>
        <authorList>
            <consortium name="The Broad Institute Genomics Platform"/>
            <consortium name="The Broad Institute Genome Sequencing Center for Infectious Disease"/>
            <person name="Wu L."/>
            <person name="Ma J."/>
        </authorList>
    </citation>
    <scope>NUCLEOTIDE SEQUENCE [LARGE SCALE GENOMIC DNA]</scope>
    <source>
        <strain evidence="6">CECT 7698</strain>
    </source>
</reference>
<dbReference type="Gene3D" id="1.20.120.530">
    <property type="entry name" value="GntR ligand-binding domain-like"/>
    <property type="match status" value="1"/>
</dbReference>
<sequence>MTVTDTNSPHRGTAPRLYERVFAILAREIRSGQLDDRVRLTETALATRFGISRAPVRQALAALAKEGLVERLEGRGYLVSSPPSCAIANPAGSEWTEALATRPSWEKIYEEVVDEIIPRTAFSGWRVNESELARFHGVSRTVAREVMARLQQRGIVRKEGHSRWYAPALTPDHINDFYEMREVLEPAALTKAMPHVKREQIASLADNLRSAIARATVLEGAELDQLEADLHVDLLDACPNKEMLQAIRFYHSLLVAHSFLYRWTPALYETEPFLPEHLAIAEQLEAGNTKRAASALKHHLRASRKRAIARIDAVACTAHPDPLPYLIRDSDP</sequence>
<dbReference type="PROSITE" id="PS50949">
    <property type="entry name" value="HTH_GNTR"/>
    <property type="match status" value="1"/>
</dbReference>
<dbReference type="PANTHER" id="PTHR43537:SF5">
    <property type="entry name" value="UXU OPERON TRANSCRIPTIONAL REGULATOR"/>
    <property type="match status" value="1"/>
</dbReference>
<dbReference type="PRINTS" id="PR00035">
    <property type="entry name" value="HTHGNTR"/>
</dbReference>
<evidence type="ECO:0000313" key="6">
    <source>
        <dbReference type="Proteomes" id="UP001595579"/>
    </source>
</evidence>
<dbReference type="SUPFAM" id="SSF46785">
    <property type="entry name" value="Winged helix' DNA-binding domain"/>
    <property type="match status" value="2"/>
</dbReference>
<dbReference type="RefSeq" id="WP_386771228.1">
    <property type="nucleotide sequence ID" value="NZ_JBHRUG010000003.1"/>
</dbReference>
<name>A0ABV7LJY9_9GAMM</name>
<organism evidence="5 6">
    <name type="scientific">Litchfieldella rifensis</name>
    <dbReference type="NCBI Taxonomy" id="762643"/>
    <lineage>
        <taxon>Bacteria</taxon>
        <taxon>Pseudomonadati</taxon>
        <taxon>Pseudomonadota</taxon>
        <taxon>Gammaproteobacteria</taxon>
        <taxon>Oceanospirillales</taxon>
        <taxon>Halomonadaceae</taxon>
        <taxon>Litchfieldella</taxon>
    </lineage>
</organism>
<keyword evidence="3" id="KW-0804">Transcription</keyword>
<protein>
    <submittedName>
        <fullName evidence="5">GntR family transcriptional regulator</fullName>
    </submittedName>
</protein>
<dbReference type="SUPFAM" id="SSF48008">
    <property type="entry name" value="GntR ligand-binding domain-like"/>
    <property type="match status" value="1"/>
</dbReference>
<gene>
    <name evidence="5" type="ORF">ACFOEV_02370</name>
</gene>
<evidence type="ECO:0000313" key="5">
    <source>
        <dbReference type="EMBL" id="MFC3282454.1"/>
    </source>
</evidence>
<evidence type="ECO:0000256" key="2">
    <source>
        <dbReference type="ARBA" id="ARBA00023125"/>
    </source>
</evidence>
<keyword evidence="2" id="KW-0238">DNA-binding</keyword>
<dbReference type="CDD" id="cd07377">
    <property type="entry name" value="WHTH_GntR"/>
    <property type="match status" value="1"/>
</dbReference>
<comment type="caution">
    <text evidence="5">The sequence shown here is derived from an EMBL/GenBank/DDBJ whole genome shotgun (WGS) entry which is preliminary data.</text>
</comment>
<dbReference type="Proteomes" id="UP001595579">
    <property type="component" value="Unassembled WGS sequence"/>
</dbReference>
<dbReference type="PANTHER" id="PTHR43537">
    <property type="entry name" value="TRANSCRIPTIONAL REGULATOR, GNTR FAMILY"/>
    <property type="match status" value="1"/>
</dbReference>
<dbReference type="InterPro" id="IPR000524">
    <property type="entry name" value="Tscrpt_reg_HTH_GntR"/>
</dbReference>
<evidence type="ECO:0000256" key="1">
    <source>
        <dbReference type="ARBA" id="ARBA00023015"/>
    </source>
</evidence>
<feature type="domain" description="HTH gntR-type" evidence="4">
    <location>
        <begin position="15"/>
        <end position="82"/>
    </location>
</feature>
<keyword evidence="6" id="KW-1185">Reference proteome</keyword>
<dbReference type="Pfam" id="PF00392">
    <property type="entry name" value="GntR"/>
    <property type="match status" value="2"/>
</dbReference>
<dbReference type="EMBL" id="JBHRUG010000003">
    <property type="protein sequence ID" value="MFC3282454.1"/>
    <property type="molecule type" value="Genomic_DNA"/>
</dbReference>
<keyword evidence="1" id="KW-0805">Transcription regulation</keyword>
<evidence type="ECO:0000256" key="3">
    <source>
        <dbReference type="ARBA" id="ARBA00023163"/>
    </source>
</evidence>
<dbReference type="Pfam" id="PF07729">
    <property type="entry name" value="FCD"/>
    <property type="match status" value="1"/>
</dbReference>